<organism evidence="1 2">
    <name type="scientific">Rhabditophanes sp. KR3021</name>
    <dbReference type="NCBI Taxonomy" id="114890"/>
    <lineage>
        <taxon>Eukaryota</taxon>
        <taxon>Metazoa</taxon>
        <taxon>Ecdysozoa</taxon>
        <taxon>Nematoda</taxon>
        <taxon>Chromadorea</taxon>
        <taxon>Rhabditida</taxon>
        <taxon>Tylenchina</taxon>
        <taxon>Panagrolaimomorpha</taxon>
        <taxon>Strongyloidoidea</taxon>
        <taxon>Alloionematidae</taxon>
        <taxon>Rhabditophanes</taxon>
    </lineage>
</organism>
<dbReference type="WBParaSite" id="RSKR_0000187000.1">
    <property type="protein sequence ID" value="RSKR_0000187000.1"/>
    <property type="gene ID" value="RSKR_0000187000"/>
</dbReference>
<evidence type="ECO:0000313" key="2">
    <source>
        <dbReference type="WBParaSite" id="RSKR_0000187000.1"/>
    </source>
</evidence>
<sequence length="401" mass="46746">MSATIKSLSEYTTACYHEPKVHDHELYFQLSNINLYVLTPLTILGLFFNTSALICLYSPPKITSGVFVYLKALLVLDHCQLLVTSGALLLPQFCDNHHTENHMFYQFCMFERKFLKYLMPRIELLINVMHAWTIATLSAHRYWKISKPVVSRYKDTASRAAKTLIVMFSLTILFRLPVFMWELRVKWEPVFKIIRNPETTELLTPYRVIYHSILDPFLANLLPFLAMSIFSMLTLWEIIRSKHFAYNQLNIDGKTYKQINQRTHQPLTIIRRQAQAIRQKQEFRATVSIVLMIILYLIFHSLQIYNVCRKWQLIYEGKCPTRRDYIQSHISNMLSMFSASVNAFVFIAFTNRLRNYVQMLIRKTSRSLSSSSEPPVSPRTATSNDLILQNGQSFDSAAAVL</sequence>
<dbReference type="Proteomes" id="UP000095286">
    <property type="component" value="Unplaced"/>
</dbReference>
<proteinExistence type="predicted"/>
<protein>
    <submittedName>
        <fullName evidence="2">G_PROTEIN_RECEP_F1_2 domain-containing protein</fullName>
    </submittedName>
</protein>
<name>A0AC35TL43_9BILA</name>
<evidence type="ECO:0000313" key="1">
    <source>
        <dbReference type="Proteomes" id="UP000095286"/>
    </source>
</evidence>
<reference evidence="2" key="1">
    <citation type="submission" date="2016-11" db="UniProtKB">
        <authorList>
            <consortium name="WormBaseParasite"/>
        </authorList>
    </citation>
    <scope>IDENTIFICATION</scope>
    <source>
        <strain evidence="2">KR3021</strain>
    </source>
</reference>
<accession>A0AC35TL43</accession>